<dbReference type="Gene3D" id="3.90.1570.10">
    <property type="entry name" value="tt1808, chain A"/>
    <property type="match status" value="1"/>
</dbReference>
<dbReference type="Proteomes" id="UP000274843">
    <property type="component" value="Unassembled WGS sequence"/>
</dbReference>
<evidence type="ECO:0000313" key="3">
    <source>
        <dbReference type="Proteomes" id="UP000274843"/>
    </source>
</evidence>
<accession>A0A3N2H1Z5</accession>
<gene>
    <name evidence="2" type="ORF">EDD35_5343</name>
</gene>
<feature type="domain" description="Putative restriction endonuclease" evidence="1">
    <location>
        <begin position="21"/>
        <end position="174"/>
    </location>
</feature>
<organism evidence="2 3">
    <name type="scientific">Amycolatopsis thermoflava</name>
    <dbReference type="NCBI Taxonomy" id="84480"/>
    <lineage>
        <taxon>Bacteria</taxon>
        <taxon>Bacillati</taxon>
        <taxon>Actinomycetota</taxon>
        <taxon>Actinomycetes</taxon>
        <taxon>Pseudonocardiales</taxon>
        <taxon>Pseudonocardiaceae</taxon>
        <taxon>Amycolatopsis</taxon>
        <taxon>Amycolatopsis methanolica group</taxon>
    </lineage>
</organism>
<name>A0A3N2H1Z5_9PSEU</name>
<dbReference type="InterPro" id="IPR011335">
    <property type="entry name" value="Restrct_endonuc-II-like"/>
</dbReference>
<dbReference type="EMBL" id="RKHY01000001">
    <property type="protein sequence ID" value="ROS42942.1"/>
    <property type="molecule type" value="Genomic_DNA"/>
</dbReference>
<reference evidence="2 3" key="1">
    <citation type="submission" date="2018-11" db="EMBL/GenBank/DDBJ databases">
        <title>Sequencing the genomes of 1000 actinobacteria strains.</title>
        <authorList>
            <person name="Klenk H.-P."/>
        </authorList>
    </citation>
    <scope>NUCLEOTIDE SEQUENCE [LARGE SCALE GENOMIC DNA]</scope>
    <source>
        <strain evidence="2 3">DSM 44348</strain>
    </source>
</reference>
<sequence length="183" mass="19861">MAAPAEPHYLVPKHDGDWTVEDVLGLPEDHGSRIELVDGGLLVSPTPKSGHQRLLQKLQVALSPVLPAGTELLPGVNVRLPGQRLLIPDFAVVTTPGLEVVYYQAQDLLIAAEIVSPSSRVQDRVLKRQLYAEAGVPFYLLVETDGPAVLFELADGEYRESARSEGGKLTFTEPFAATLDLTR</sequence>
<evidence type="ECO:0000313" key="2">
    <source>
        <dbReference type="EMBL" id="ROS42942.1"/>
    </source>
</evidence>
<comment type="caution">
    <text evidence="2">The sequence shown here is derived from an EMBL/GenBank/DDBJ whole genome shotgun (WGS) entry which is preliminary data.</text>
</comment>
<dbReference type="InterPro" id="IPR012296">
    <property type="entry name" value="Nuclease_put_TT1808"/>
</dbReference>
<dbReference type="CDD" id="cd06260">
    <property type="entry name" value="DUF820-like"/>
    <property type="match status" value="1"/>
</dbReference>
<dbReference type="SUPFAM" id="SSF52980">
    <property type="entry name" value="Restriction endonuclease-like"/>
    <property type="match status" value="1"/>
</dbReference>
<dbReference type="AlphaFoldDB" id="A0A3N2H1Z5"/>
<proteinExistence type="predicted"/>
<keyword evidence="2" id="KW-0255">Endonuclease</keyword>
<dbReference type="InterPro" id="IPR008538">
    <property type="entry name" value="Uma2"/>
</dbReference>
<dbReference type="RefSeq" id="WP_231960767.1">
    <property type="nucleotide sequence ID" value="NZ_RKHY01000001.1"/>
</dbReference>
<keyword evidence="2" id="KW-0540">Nuclease</keyword>
<dbReference type="PANTHER" id="PTHR35400">
    <property type="entry name" value="SLR1083 PROTEIN"/>
    <property type="match status" value="1"/>
</dbReference>
<dbReference type="PANTHER" id="PTHR35400:SF3">
    <property type="entry name" value="SLL1072 PROTEIN"/>
    <property type="match status" value="1"/>
</dbReference>
<dbReference type="GeneID" id="301846639"/>
<dbReference type="GO" id="GO:0004519">
    <property type="term" value="F:endonuclease activity"/>
    <property type="evidence" value="ECO:0007669"/>
    <property type="project" value="UniProtKB-KW"/>
</dbReference>
<keyword evidence="3" id="KW-1185">Reference proteome</keyword>
<keyword evidence="2" id="KW-0378">Hydrolase</keyword>
<evidence type="ECO:0000259" key="1">
    <source>
        <dbReference type="Pfam" id="PF05685"/>
    </source>
</evidence>
<protein>
    <submittedName>
        <fullName evidence="2">Uma2 family endonuclease</fullName>
    </submittedName>
</protein>
<dbReference type="Pfam" id="PF05685">
    <property type="entry name" value="Uma2"/>
    <property type="match status" value="1"/>
</dbReference>